<comment type="subcellular location">
    <subcellularLocation>
        <location evidence="1 8">Cell membrane</location>
        <topology evidence="1 8">Multi-pass membrane protein</topology>
    </subcellularLocation>
</comment>
<keyword evidence="10" id="KW-1185">Reference proteome</keyword>
<feature type="transmembrane region" description="Helical" evidence="8">
    <location>
        <begin position="232"/>
        <end position="255"/>
    </location>
</feature>
<evidence type="ECO:0000313" key="9">
    <source>
        <dbReference type="EMBL" id="MFD0885304.1"/>
    </source>
</evidence>
<name>A0ABW3DNF8_9ACTN</name>
<evidence type="ECO:0000313" key="10">
    <source>
        <dbReference type="Proteomes" id="UP001597024"/>
    </source>
</evidence>
<protein>
    <recommendedName>
        <fullName evidence="8">Probable membrane transporter protein</fullName>
    </recommendedName>
</protein>
<dbReference type="InterPro" id="IPR052017">
    <property type="entry name" value="TSUP"/>
</dbReference>
<comment type="similarity">
    <text evidence="2 8">Belongs to the 4-toluene sulfonate uptake permease (TSUP) (TC 2.A.102) family.</text>
</comment>
<dbReference type="InterPro" id="IPR002781">
    <property type="entry name" value="TM_pro_TauE-like"/>
</dbReference>
<evidence type="ECO:0000256" key="5">
    <source>
        <dbReference type="ARBA" id="ARBA00022692"/>
    </source>
</evidence>
<proteinExistence type="inferred from homology"/>
<feature type="transmembrane region" description="Helical" evidence="8">
    <location>
        <begin position="45"/>
        <end position="63"/>
    </location>
</feature>
<dbReference type="Pfam" id="PF01925">
    <property type="entry name" value="TauE"/>
    <property type="match status" value="1"/>
</dbReference>
<dbReference type="PANTHER" id="PTHR30269:SF0">
    <property type="entry name" value="MEMBRANE TRANSPORTER PROTEIN YFCA-RELATED"/>
    <property type="match status" value="1"/>
</dbReference>
<keyword evidence="4 8" id="KW-1003">Cell membrane</keyword>
<keyword evidence="7 8" id="KW-0472">Membrane</keyword>
<organism evidence="9 10">
    <name type="scientific">Streptosporangium algeriense</name>
    <dbReference type="NCBI Taxonomy" id="1682748"/>
    <lineage>
        <taxon>Bacteria</taxon>
        <taxon>Bacillati</taxon>
        <taxon>Actinomycetota</taxon>
        <taxon>Actinomycetes</taxon>
        <taxon>Streptosporangiales</taxon>
        <taxon>Streptosporangiaceae</taxon>
        <taxon>Streptosporangium</taxon>
    </lineage>
</organism>
<gene>
    <name evidence="9" type="ORF">ACFQ08_12180</name>
</gene>
<dbReference type="PANTHER" id="PTHR30269">
    <property type="entry name" value="TRANSMEMBRANE PROTEIN YFCA"/>
    <property type="match status" value="1"/>
</dbReference>
<evidence type="ECO:0000256" key="6">
    <source>
        <dbReference type="ARBA" id="ARBA00022989"/>
    </source>
</evidence>
<evidence type="ECO:0000256" key="8">
    <source>
        <dbReference type="RuleBase" id="RU363041"/>
    </source>
</evidence>
<evidence type="ECO:0000256" key="7">
    <source>
        <dbReference type="ARBA" id="ARBA00023136"/>
    </source>
</evidence>
<dbReference type="Proteomes" id="UP001597024">
    <property type="component" value="Unassembled WGS sequence"/>
</dbReference>
<evidence type="ECO:0000256" key="2">
    <source>
        <dbReference type="ARBA" id="ARBA00009142"/>
    </source>
</evidence>
<feature type="transmembrane region" description="Helical" evidence="8">
    <location>
        <begin position="101"/>
        <end position="119"/>
    </location>
</feature>
<feature type="transmembrane region" description="Helical" evidence="8">
    <location>
        <begin position="192"/>
        <end position="220"/>
    </location>
</feature>
<evidence type="ECO:0000256" key="3">
    <source>
        <dbReference type="ARBA" id="ARBA00022448"/>
    </source>
</evidence>
<keyword evidence="3" id="KW-0813">Transport</keyword>
<keyword evidence="5 8" id="KW-0812">Transmembrane</keyword>
<dbReference type="EMBL" id="JBHTHX010000329">
    <property type="protein sequence ID" value="MFD0885304.1"/>
    <property type="molecule type" value="Genomic_DNA"/>
</dbReference>
<reference evidence="10" key="1">
    <citation type="journal article" date="2019" name="Int. J. Syst. Evol. Microbiol.">
        <title>The Global Catalogue of Microorganisms (GCM) 10K type strain sequencing project: providing services to taxonomists for standard genome sequencing and annotation.</title>
        <authorList>
            <consortium name="The Broad Institute Genomics Platform"/>
            <consortium name="The Broad Institute Genome Sequencing Center for Infectious Disease"/>
            <person name="Wu L."/>
            <person name="Ma J."/>
        </authorList>
    </citation>
    <scope>NUCLEOTIDE SEQUENCE [LARGE SCALE GENOMIC DNA]</scope>
    <source>
        <strain evidence="10">CCUG 62974</strain>
    </source>
</reference>
<evidence type="ECO:0000256" key="1">
    <source>
        <dbReference type="ARBA" id="ARBA00004651"/>
    </source>
</evidence>
<evidence type="ECO:0000256" key="4">
    <source>
        <dbReference type="ARBA" id="ARBA00022475"/>
    </source>
</evidence>
<keyword evidence="6 8" id="KW-1133">Transmembrane helix</keyword>
<feature type="transmembrane region" description="Helical" evidence="8">
    <location>
        <begin position="75"/>
        <end position="95"/>
    </location>
</feature>
<sequence length="258" mass="25890">MALADALPLLALAVAAGWIDAVVGGGGLVQIPALMLAFPGMPPAVALGTNKVASIAGTAAAAVSYARKTKLSWNFLLPAAGLATGAAALGALAASAVPAHVFRPATIALLVLIAVVVVLKPTLGQHQRPAGSVTRQISIAALAGCAIGFYDGVFGPGTGMFLIFTFTLFLGLDLVHASASAKIVNVGTNLGALIVFALQGQVLWLLGLGMAVCNIIGASIGARMALRRGTKFVRAILLLGVGAMTIRLALLQLGLLGQ</sequence>
<feature type="transmembrane region" description="Helical" evidence="8">
    <location>
        <begin position="139"/>
        <end position="172"/>
    </location>
</feature>
<comment type="caution">
    <text evidence="9">The sequence shown here is derived from an EMBL/GenBank/DDBJ whole genome shotgun (WGS) entry which is preliminary data.</text>
</comment>
<accession>A0ABW3DNF8</accession>